<accession>A0A9W3JFP0</accession>
<dbReference type="AlphaFoldDB" id="A0A9W3JFP0"/>
<protein>
    <recommendedName>
        <fullName evidence="3">CD-NTase associated protein 4-like DNA endonuclease domain-containing protein</fullName>
    </recommendedName>
</protein>
<name>A0A9W3JFP0_BACTU</name>
<proteinExistence type="predicted"/>
<evidence type="ECO:0000313" key="2">
    <source>
        <dbReference type="Proteomes" id="UP000005259"/>
    </source>
</evidence>
<dbReference type="Proteomes" id="UP000005259">
    <property type="component" value="Chromosome"/>
</dbReference>
<reference evidence="1 2" key="1">
    <citation type="submission" date="2012-08" db="EMBL/GenBank/DDBJ databases">
        <authorList>
            <person name="Doggett N."/>
            <person name="Teshima H."/>
            <person name="Bruce D."/>
            <person name="Detter J.C."/>
            <person name="Johnson S.L."/>
            <person name="Han C."/>
        </authorList>
    </citation>
    <scope>NUCLEOTIDE SEQUENCE [LARGE SCALE GENOMIC DNA]</scope>
    <source>
        <strain evidence="1 2">HD-771</strain>
    </source>
</reference>
<dbReference type="KEGG" id="bti:BTG_19645"/>
<organism evidence="1 2">
    <name type="scientific">Bacillus thuringiensis HD-771</name>
    <dbReference type="NCBI Taxonomy" id="1218175"/>
    <lineage>
        <taxon>Bacteria</taxon>
        <taxon>Bacillati</taxon>
        <taxon>Bacillota</taxon>
        <taxon>Bacilli</taxon>
        <taxon>Bacillales</taxon>
        <taxon>Bacillaceae</taxon>
        <taxon>Bacillus</taxon>
        <taxon>Bacillus cereus group</taxon>
    </lineage>
</organism>
<evidence type="ECO:0008006" key="3">
    <source>
        <dbReference type="Google" id="ProtNLM"/>
    </source>
</evidence>
<dbReference type="RefSeq" id="WP_000756237.1">
    <property type="nucleotide sequence ID" value="NC_018500.1"/>
</dbReference>
<gene>
    <name evidence="1" type="ORF">BTG_19645</name>
</gene>
<dbReference type="EMBL" id="CP003752">
    <property type="protein sequence ID" value="AFQ17348.1"/>
    <property type="molecule type" value="Genomic_DNA"/>
</dbReference>
<evidence type="ECO:0000313" key="1">
    <source>
        <dbReference type="EMBL" id="AFQ17348.1"/>
    </source>
</evidence>
<sequence>MKKVKSHQEITAAEDKSIGFEYQYYYFLYLILGLESGESIGLEIKDDIHIDFPNNQQALLQLKHSVQTNSKGEVINLRESDVDLWKTIFNWVKVINDSVEGRTEIDLQIEYMEKTNFILVSNKAYNMTNLFLVNLQKYQQGTFSISDFKGYLQEKYNTRIGKQDTQKNNEKTGEDKLLIYINELLNQEDKWLETFLKKLSFDLDEDNLIERIKLRIKEKFIPENRIEDVFSSLDSNIRRDNYIAIKEQKRIEYSFDHLYEKYTRCFLIGRTNKRIVRRENPLIPDNPEEQLFIKQLEDIEIISTEDEDYQEQIVKRTIAKLLTYNNLEQWKQEGELMDTEKERFDKESIYEWEVAFDSTYMKLKRKMRRKEGCIDEDELIDLANDCLVEVLSKKIEFDGFELDLEMSNGQYYLLSDKPLIGWRYDWDKRYKNE</sequence>